<evidence type="ECO:0000313" key="3">
    <source>
        <dbReference type="Proteomes" id="UP000006977"/>
    </source>
</evidence>
<comment type="caution">
    <text evidence="2">The sequence shown here is derived from an EMBL/GenBank/DDBJ whole genome shotgun (WGS) entry which is preliminary data.</text>
</comment>
<reference evidence="2 3" key="1">
    <citation type="submission" date="2012-04" db="EMBL/GenBank/DDBJ databases">
        <title>The Genome Sequence of Bacillus cereus HuA4-10.</title>
        <authorList>
            <consortium name="The Broad Institute Genome Sequencing Platform"/>
            <consortium name="The Broad Institute Genome Sequencing Center for Infectious Disease"/>
            <person name="Feldgarden M."/>
            <person name="Van der Auwera G.A."/>
            <person name="Mahillon J."/>
            <person name="Duprez V."/>
            <person name="Timmery S."/>
            <person name="Mattelet C."/>
            <person name="Dierick K."/>
            <person name="Sun M."/>
            <person name="Yu Z."/>
            <person name="Zhu L."/>
            <person name="Hu X."/>
            <person name="Shank E.B."/>
            <person name="Swiecicka I."/>
            <person name="Hansen B.M."/>
            <person name="Andrup L."/>
            <person name="Young S.K."/>
            <person name="Zeng Q."/>
            <person name="Gargeya S."/>
            <person name="Fitzgerald M."/>
            <person name="Haas B."/>
            <person name="Abouelleil A."/>
            <person name="Alvarado L."/>
            <person name="Arachchi H.M."/>
            <person name="Berlin A."/>
            <person name="Chapman S.B."/>
            <person name="Goldberg J."/>
            <person name="Griggs A."/>
            <person name="Gujja S."/>
            <person name="Hansen M."/>
            <person name="Howarth C."/>
            <person name="Imamovic A."/>
            <person name="Larimer J."/>
            <person name="McCowen C."/>
            <person name="Montmayeur A."/>
            <person name="Murphy C."/>
            <person name="Neiman D."/>
            <person name="Pearson M."/>
            <person name="Priest M."/>
            <person name="Roberts A."/>
            <person name="Saif S."/>
            <person name="Shea T."/>
            <person name="Sisk P."/>
            <person name="Sykes S."/>
            <person name="Wortman J."/>
            <person name="Nusbaum C."/>
            <person name="Birren B."/>
        </authorList>
    </citation>
    <scope>NUCLEOTIDE SEQUENCE [LARGE SCALE GENOMIC DNA]</scope>
    <source>
        <strain evidence="2 3">HuA4-10</strain>
    </source>
</reference>
<dbReference type="Proteomes" id="UP000006977">
    <property type="component" value="Unassembled WGS sequence"/>
</dbReference>
<name>J8DVJ1_BACCE</name>
<protein>
    <submittedName>
        <fullName evidence="2">Uncharacterized protein</fullName>
    </submittedName>
</protein>
<keyword evidence="1" id="KW-0472">Membrane</keyword>
<keyword evidence="1" id="KW-0812">Transmembrane</keyword>
<accession>J8DVJ1</accession>
<sequence>MGDSDHRETKAILKIWFIYIPLALGELIFSNIIGYFKKIKIKILHWKNN</sequence>
<proteinExistence type="predicted"/>
<dbReference type="EMBL" id="AHEA01000019">
    <property type="protein sequence ID" value="EJQ80324.1"/>
    <property type="molecule type" value="Genomic_DNA"/>
</dbReference>
<dbReference type="AlphaFoldDB" id="J8DVJ1"/>
<gene>
    <name evidence="2" type="ORF">IGC_02336</name>
</gene>
<dbReference type="HOGENOM" id="CLU_3164453_0_0_9"/>
<dbReference type="PATRIC" id="fig|1053206.3.peg.2376"/>
<keyword evidence="1" id="KW-1133">Transmembrane helix</keyword>
<organism evidence="2 3">
    <name type="scientific">Bacillus cereus HuA4-10</name>
    <dbReference type="NCBI Taxonomy" id="1053206"/>
    <lineage>
        <taxon>Bacteria</taxon>
        <taxon>Bacillati</taxon>
        <taxon>Bacillota</taxon>
        <taxon>Bacilli</taxon>
        <taxon>Bacillales</taxon>
        <taxon>Bacillaceae</taxon>
        <taxon>Bacillus</taxon>
        <taxon>Bacillus cereus group</taxon>
    </lineage>
</organism>
<feature type="transmembrane region" description="Helical" evidence="1">
    <location>
        <begin position="15"/>
        <end position="36"/>
    </location>
</feature>
<evidence type="ECO:0000313" key="2">
    <source>
        <dbReference type="EMBL" id="EJQ80324.1"/>
    </source>
</evidence>
<evidence type="ECO:0000256" key="1">
    <source>
        <dbReference type="SAM" id="Phobius"/>
    </source>
</evidence>